<protein>
    <recommendedName>
        <fullName evidence="3">Transcription factor 25</fullName>
    </recommendedName>
</protein>
<reference evidence="2" key="1">
    <citation type="journal article" date="2014" name="Nat. Genet.">
        <title>Genome and transcriptome of the porcine whipworm Trichuris suis.</title>
        <authorList>
            <person name="Jex A.R."/>
            <person name="Nejsum P."/>
            <person name="Schwarz E.M."/>
            <person name="Hu L."/>
            <person name="Young N.D."/>
            <person name="Hall R.S."/>
            <person name="Korhonen P.K."/>
            <person name="Liao S."/>
            <person name="Thamsborg S."/>
            <person name="Xia J."/>
            <person name="Xu P."/>
            <person name="Wang S."/>
            <person name="Scheerlinck J.P."/>
            <person name="Hofmann A."/>
            <person name="Sternberg P.W."/>
            <person name="Wang J."/>
            <person name="Gasser R.B."/>
        </authorList>
    </citation>
    <scope>NUCLEOTIDE SEQUENCE [LARGE SCALE GENOMIC DNA]</scope>
    <source>
        <strain evidence="2">DCEP-RM93F</strain>
    </source>
</reference>
<dbReference type="Proteomes" id="UP000030758">
    <property type="component" value="Unassembled WGS sequence"/>
</dbReference>
<dbReference type="AlphaFoldDB" id="A0A085NNF3"/>
<dbReference type="PANTHER" id="PTHR22684:SF0">
    <property type="entry name" value="RIBOSOME QUALITY CONTROL COMPLEX SUBUNIT TCF25"/>
    <property type="match status" value="1"/>
</dbReference>
<name>A0A085NNF3_9BILA</name>
<gene>
    <name evidence="2" type="ORF">M514_16750</name>
</gene>
<feature type="compositionally biased region" description="Polar residues" evidence="1">
    <location>
        <begin position="28"/>
        <end position="37"/>
    </location>
</feature>
<evidence type="ECO:0008006" key="3">
    <source>
        <dbReference type="Google" id="ProtNLM"/>
    </source>
</evidence>
<dbReference type="EMBL" id="KL367484">
    <property type="protein sequence ID" value="KFD70999.1"/>
    <property type="molecule type" value="Genomic_DNA"/>
</dbReference>
<feature type="region of interest" description="Disordered" evidence="1">
    <location>
        <begin position="1"/>
        <end position="48"/>
    </location>
</feature>
<feature type="region of interest" description="Disordered" evidence="1">
    <location>
        <begin position="77"/>
        <end position="123"/>
    </location>
</feature>
<dbReference type="InterPro" id="IPR006994">
    <property type="entry name" value="TCF25/Rqc1"/>
</dbReference>
<dbReference type="GO" id="GO:1990112">
    <property type="term" value="C:RQC complex"/>
    <property type="evidence" value="ECO:0007669"/>
    <property type="project" value="TreeGrafter"/>
</dbReference>
<sequence length="498" mass="56614">MSSPAAEKSLGVEGENGSLRTDKVDTLLGSSGVQPDQSAKEKNSSDSDIEIVSSKFSLLCHSESAEADILNDSADAKANASVVRHPEKSKVKGKNKKGDNARREVPKQGKKKPQQADETRDEGSVAKVALVDDIYRVMYRFLRPQEEIDNMYRLGGQDDRKRHSLRKRGVQTFGIVARKPTWPTYRTTGLYMEQIPSKVGPKQFAFKYNKAYSKKESEFLAYIRSPNLRSLTIFLRKHPYHVNSMIQCSEMLYYRDDLNTAQDLNEMAIYSLECSFHSCFTITGGDCRLDYNTYENRAIYIVLFTEVIHCLRNGCRRSALEYCKLILCLDKFDDPLAMVLIIDYLYLLNEMYDTVIELEKQFDTDRCLDLLPNIKYSVALACFMKASASGDKDDLQKADEKLYAALMQFPTVVPALLDKLQIIPEGSMLQCPYFGAAEQRSDGKGLQILIEIYAQRTWMLWNKDDVLAWLKAGVDRFATKFREAPPEMLETLEIHGAV</sequence>
<feature type="compositionally biased region" description="Basic and acidic residues" evidence="1">
    <location>
        <begin position="84"/>
        <end position="107"/>
    </location>
</feature>
<accession>A0A085NNF3</accession>
<dbReference type="Pfam" id="PF04910">
    <property type="entry name" value="Tcf25"/>
    <property type="match status" value="1"/>
</dbReference>
<evidence type="ECO:0000256" key="1">
    <source>
        <dbReference type="SAM" id="MobiDB-lite"/>
    </source>
</evidence>
<organism evidence="2">
    <name type="scientific">Trichuris suis</name>
    <name type="common">pig whipworm</name>
    <dbReference type="NCBI Taxonomy" id="68888"/>
    <lineage>
        <taxon>Eukaryota</taxon>
        <taxon>Metazoa</taxon>
        <taxon>Ecdysozoa</taxon>
        <taxon>Nematoda</taxon>
        <taxon>Enoplea</taxon>
        <taxon>Dorylaimia</taxon>
        <taxon>Trichinellida</taxon>
        <taxon>Trichuridae</taxon>
        <taxon>Trichuris</taxon>
    </lineage>
</organism>
<dbReference type="PANTHER" id="PTHR22684">
    <property type="entry name" value="NULP1-RELATED"/>
    <property type="match status" value="1"/>
</dbReference>
<proteinExistence type="predicted"/>
<evidence type="ECO:0000313" key="2">
    <source>
        <dbReference type="EMBL" id="KFD70999.1"/>
    </source>
</evidence>
<feature type="compositionally biased region" description="Basic and acidic residues" evidence="1">
    <location>
        <begin position="114"/>
        <end position="123"/>
    </location>
</feature>